<dbReference type="SUPFAM" id="SSF51366">
    <property type="entry name" value="Ribulose-phoshate binding barrel"/>
    <property type="match status" value="1"/>
</dbReference>
<dbReference type="PANTHER" id="PTHR43090">
    <property type="entry name" value="1-(5-PHOSPHORIBOSYL)-5-[(5-PHOSPHORIBOSYLAMINO)METHYLIDENEAMINO] IMIDAZOLE-4-CARBOXAMIDE ISOMERASE"/>
    <property type="match status" value="1"/>
</dbReference>
<accession>A0A175VE04</accession>
<evidence type="ECO:0000256" key="9">
    <source>
        <dbReference type="HAMAP-Rule" id="MF_01014"/>
    </source>
</evidence>
<evidence type="ECO:0000256" key="7">
    <source>
        <dbReference type="ARBA" id="ARBA00023102"/>
    </source>
</evidence>
<dbReference type="OrthoDB" id="9807749at2"/>
<evidence type="ECO:0000256" key="4">
    <source>
        <dbReference type="ARBA" id="ARBA00009667"/>
    </source>
</evidence>
<reference evidence="12 13" key="1">
    <citation type="submission" date="2016-02" db="EMBL/GenBank/DDBJ databases">
        <title>Draft genome sequence of Aeromonas trota strain 1999lcr isolated from cerebrospinal fluid (CSF).</title>
        <authorList>
            <person name="Dallagassa C.B."/>
            <person name="Prediger K.C."/>
            <person name="Weiss V.A."/>
            <person name="Assis F.E."/>
            <person name="Baura V."/>
            <person name="Cruz L.M."/>
            <person name="Souza E.M."/>
            <person name="Pedrosa F.O."/>
            <person name="Fadel-Picheth C.M."/>
        </authorList>
    </citation>
    <scope>NUCLEOTIDE SEQUENCE [LARGE SCALE GENOMIC DNA]</scope>
    <source>
        <strain evidence="12 13">1999lcr</strain>
    </source>
</reference>
<sequence length="256" mass="26915">MIIPAIDLINGQVVRLYQGDYGQKTAYSDSPQARFDEYVSQGAMQLHLVDLDGAKDARARQLPLIAQLLSATEAPVQVGGGVRSEQDVAELLAAGASRVVIGSTAVKSPDLVASWMEKYGPERIVLALDVNIDEEGNRHIAVAGWQENSGVTIEALIERFLPAGLKHVLCTDISRDGTLAGTNVELYRNLCARYPSVGFQASGGIGGIEDIEALKGSGVKGIILGRALLEGKFSVGDAIACWAAPAASTPTETGGN</sequence>
<dbReference type="InterPro" id="IPR011060">
    <property type="entry name" value="RibuloseP-bd_barrel"/>
</dbReference>
<evidence type="ECO:0000256" key="11">
    <source>
        <dbReference type="RuleBase" id="RU003658"/>
    </source>
</evidence>
<dbReference type="InterPro" id="IPR023016">
    <property type="entry name" value="HisA/PriA"/>
</dbReference>
<evidence type="ECO:0000313" key="12">
    <source>
        <dbReference type="EMBL" id="KXU78538.1"/>
    </source>
</evidence>
<comment type="caution">
    <text evidence="12">The sequence shown here is derived from an EMBL/GenBank/DDBJ whole genome shotgun (WGS) entry which is preliminary data.</text>
</comment>
<keyword evidence="8 9" id="KW-0413">Isomerase</keyword>
<keyword evidence="6 9" id="KW-0028">Amino-acid biosynthesis</keyword>
<comment type="subcellular location">
    <subcellularLocation>
        <location evidence="2 9 11">Cytoplasm</location>
    </subcellularLocation>
</comment>
<comment type="similarity">
    <text evidence="4 9 10">Belongs to the HisA/HisF family.</text>
</comment>
<dbReference type="GO" id="GO:0000162">
    <property type="term" value="P:L-tryptophan biosynthetic process"/>
    <property type="evidence" value="ECO:0007669"/>
    <property type="project" value="TreeGrafter"/>
</dbReference>
<gene>
    <name evidence="9" type="primary">hisA</name>
    <name evidence="12" type="ORF">LCR_05200</name>
</gene>
<evidence type="ECO:0000256" key="2">
    <source>
        <dbReference type="ARBA" id="ARBA00004496"/>
    </source>
</evidence>
<dbReference type="RefSeq" id="WP_061477582.1">
    <property type="nucleotide sequence ID" value="NZ_JMGO02000018.1"/>
</dbReference>
<dbReference type="InterPro" id="IPR044524">
    <property type="entry name" value="Isoase_HisA-like"/>
</dbReference>
<dbReference type="GO" id="GO:0000105">
    <property type="term" value="P:L-histidine biosynthetic process"/>
    <property type="evidence" value="ECO:0007669"/>
    <property type="project" value="UniProtKB-UniRule"/>
</dbReference>
<proteinExistence type="inferred from homology"/>
<evidence type="ECO:0000256" key="3">
    <source>
        <dbReference type="ARBA" id="ARBA00005133"/>
    </source>
</evidence>
<dbReference type="UniPathway" id="UPA00031">
    <property type="reaction ID" value="UER00009"/>
</dbReference>
<feature type="active site" description="Proton acceptor" evidence="9">
    <location>
        <position position="7"/>
    </location>
</feature>
<comment type="pathway">
    <text evidence="3 9 11">Amino-acid biosynthesis; L-histidine biosynthesis; L-histidine from 5-phospho-alpha-D-ribose 1-diphosphate: step 4/9.</text>
</comment>
<dbReference type="EMBL" id="JMGO02000018">
    <property type="protein sequence ID" value="KXU78538.1"/>
    <property type="molecule type" value="Genomic_DNA"/>
</dbReference>
<evidence type="ECO:0000256" key="10">
    <source>
        <dbReference type="RuleBase" id="RU003657"/>
    </source>
</evidence>
<name>A0A175VE04_AEREN</name>
<dbReference type="CDD" id="cd04732">
    <property type="entry name" value="HisA"/>
    <property type="match status" value="1"/>
</dbReference>
<keyword evidence="7 9" id="KW-0368">Histidine biosynthesis</keyword>
<dbReference type="AlphaFoldDB" id="A0A175VE04"/>
<evidence type="ECO:0000256" key="5">
    <source>
        <dbReference type="ARBA" id="ARBA00022490"/>
    </source>
</evidence>
<dbReference type="EC" id="5.3.1.16" evidence="9 11"/>
<evidence type="ECO:0000256" key="1">
    <source>
        <dbReference type="ARBA" id="ARBA00000901"/>
    </source>
</evidence>
<dbReference type="GO" id="GO:0005737">
    <property type="term" value="C:cytoplasm"/>
    <property type="evidence" value="ECO:0007669"/>
    <property type="project" value="UniProtKB-SubCell"/>
</dbReference>
<dbReference type="NCBIfam" id="TIGR00007">
    <property type="entry name" value="1-(5-phosphoribosyl)-5-[(5-phosphoribosylamino)methylideneamino]imidazole-4-carboxamide isomerase"/>
    <property type="match status" value="1"/>
</dbReference>
<evidence type="ECO:0000256" key="6">
    <source>
        <dbReference type="ARBA" id="ARBA00022605"/>
    </source>
</evidence>
<dbReference type="Proteomes" id="UP000078435">
    <property type="component" value="Unassembled WGS sequence"/>
</dbReference>
<protein>
    <recommendedName>
        <fullName evidence="9 11">1-(5-phosphoribosyl)-5-[(5-phosphoribosylamino)methylideneamino] imidazole-4-carboxamide isomerase</fullName>
        <ecNumber evidence="9 11">5.3.1.16</ecNumber>
    </recommendedName>
    <alternativeName>
        <fullName evidence="9">Phosphoribosylformimino-5-aminoimidazole carboxamide ribotide isomerase</fullName>
    </alternativeName>
</protein>
<dbReference type="PANTHER" id="PTHR43090:SF2">
    <property type="entry name" value="1-(5-PHOSPHORIBOSYL)-5-[(5-PHOSPHORIBOSYLAMINO)METHYLIDENEAMINO] IMIDAZOLE-4-CARBOXAMIDE ISOMERASE"/>
    <property type="match status" value="1"/>
</dbReference>
<dbReference type="InterPro" id="IPR006063">
    <property type="entry name" value="HisA_bact_arch"/>
</dbReference>
<dbReference type="STRING" id="29489.VL01_05105"/>
<dbReference type="InterPro" id="IPR006062">
    <property type="entry name" value="His_biosynth"/>
</dbReference>
<evidence type="ECO:0000256" key="8">
    <source>
        <dbReference type="ARBA" id="ARBA00023235"/>
    </source>
</evidence>
<comment type="catalytic activity">
    <reaction evidence="1 9 11">
        <text>1-(5-phospho-beta-D-ribosyl)-5-[(5-phospho-beta-D-ribosylamino)methylideneamino]imidazole-4-carboxamide = 5-[(5-phospho-1-deoxy-D-ribulos-1-ylimino)methylamino]-1-(5-phospho-beta-D-ribosyl)imidazole-4-carboxamide</text>
        <dbReference type="Rhea" id="RHEA:15469"/>
        <dbReference type="ChEBI" id="CHEBI:58435"/>
        <dbReference type="ChEBI" id="CHEBI:58525"/>
        <dbReference type="EC" id="5.3.1.16"/>
    </reaction>
</comment>
<dbReference type="Gene3D" id="3.20.20.70">
    <property type="entry name" value="Aldolase class I"/>
    <property type="match status" value="1"/>
</dbReference>
<keyword evidence="5 9" id="KW-0963">Cytoplasm</keyword>
<dbReference type="HAMAP" id="MF_01014">
    <property type="entry name" value="HisA"/>
    <property type="match status" value="1"/>
</dbReference>
<dbReference type="FunFam" id="3.20.20.70:FF:000009">
    <property type="entry name" value="1-(5-phosphoribosyl)-5-[(5-phosphoribosylamino)methylideneamino] imidazole-4-carboxamide isomerase"/>
    <property type="match status" value="1"/>
</dbReference>
<dbReference type="GO" id="GO:0003949">
    <property type="term" value="F:1-(5-phosphoribosyl)-5-[(5-phosphoribosylamino)methylideneamino]imidazole-4-carboxamide isomerase activity"/>
    <property type="evidence" value="ECO:0007669"/>
    <property type="project" value="UniProtKB-UniRule"/>
</dbReference>
<dbReference type="InterPro" id="IPR013785">
    <property type="entry name" value="Aldolase_TIM"/>
</dbReference>
<feature type="active site" description="Proton donor" evidence="9">
    <location>
        <position position="129"/>
    </location>
</feature>
<organism evidence="12 13">
    <name type="scientific">Aeromonas enteropelogenes</name>
    <name type="common">Aeromonas trota</name>
    <dbReference type="NCBI Taxonomy" id="29489"/>
    <lineage>
        <taxon>Bacteria</taxon>
        <taxon>Pseudomonadati</taxon>
        <taxon>Pseudomonadota</taxon>
        <taxon>Gammaproteobacteria</taxon>
        <taxon>Aeromonadales</taxon>
        <taxon>Aeromonadaceae</taxon>
        <taxon>Aeromonas</taxon>
    </lineage>
</organism>
<evidence type="ECO:0000313" key="13">
    <source>
        <dbReference type="Proteomes" id="UP000078435"/>
    </source>
</evidence>
<dbReference type="Pfam" id="PF00977">
    <property type="entry name" value="His_biosynth"/>
    <property type="match status" value="1"/>
</dbReference>